<gene>
    <name evidence="1" type="ORF">S01H1_83064</name>
</gene>
<dbReference type="Gene3D" id="3.40.1350.10">
    <property type="match status" value="1"/>
</dbReference>
<evidence type="ECO:0008006" key="2">
    <source>
        <dbReference type="Google" id="ProtNLM"/>
    </source>
</evidence>
<comment type="caution">
    <text evidence="1">The sequence shown here is derived from an EMBL/GenBank/DDBJ whole genome shotgun (WGS) entry which is preliminary data.</text>
</comment>
<feature type="non-terminal residue" evidence="1">
    <location>
        <position position="115"/>
    </location>
</feature>
<accession>X0XHS0</accession>
<dbReference type="GO" id="GO:0003676">
    <property type="term" value="F:nucleic acid binding"/>
    <property type="evidence" value="ECO:0007669"/>
    <property type="project" value="InterPro"/>
</dbReference>
<sequence length="115" mass="12901">MNRPAEYQVSDALSSKQKGDIAEARVAELIVLYGRRALSCYKPLSDDEGIDLIVKEKGTSLKTLYLQVKSRFRLSPPGSRSFVQTPAQDSIVDSYQMALVFVYFDPDKGDIHDKL</sequence>
<proteinExistence type="predicted"/>
<evidence type="ECO:0000313" key="1">
    <source>
        <dbReference type="EMBL" id="GAG42685.1"/>
    </source>
</evidence>
<reference evidence="1" key="1">
    <citation type="journal article" date="2014" name="Front. Microbiol.">
        <title>High frequency of phylogenetically diverse reductive dehalogenase-homologous genes in deep subseafloor sedimentary metagenomes.</title>
        <authorList>
            <person name="Kawai M."/>
            <person name="Futagami T."/>
            <person name="Toyoda A."/>
            <person name="Takaki Y."/>
            <person name="Nishi S."/>
            <person name="Hori S."/>
            <person name="Arai W."/>
            <person name="Tsubouchi T."/>
            <person name="Morono Y."/>
            <person name="Uchiyama I."/>
            <person name="Ito T."/>
            <person name="Fujiyama A."/>
            <person name="Inagaki F."/>
            <person name="Takami H."/>
        </authorList>
    </citation>
    <scope>NUCLEOTIDE SEQUENCE</scope>
    <source>
        <strain evidence="1">Expedition CK06-06</strain>
    </source>
</reference>
<name>X0XHS0_9ZZZZ</name>
<dbReference type="EMBL" id="BARS01056392">
    <property type="protein sequence ID" value="GAG42685.1"/>
    <property type="molecule type" value="Genomic_DNA"/>
</dbReference>
<protein>
    <recommendedName>
        <fullName evidence="2">DUF4365 domain-containing protein</fullName>
    </recommendedName>
</protein>
<organism evidence="1">
    <name type="scientific">marine sediment metagenome</name>
    <dbReference type="NCBI Taxonomy" id="412755"/>
    <lineage>
        <taxon>unclassified sequences</taxon>
        <taxon>metagenomes</taxon>
        <taxon>ecological metagenomes</taxon>
    </lineage>
</organism>
<dbReference type="InterPro" id="IPR011856">
    <property type="entry name" value="tRNA_endonuc-like_dom_sf"/>
</dbReference>
<dbReference type="AlphaFoldDB" id="X0XHS0"/>